<dbReference type="AlphaFoldDB" id="A0A0N4V6Z5"/>
<dbReference type="WBParaSite" id="EVEC_0000604601-mRNA-1">
    <property type="protein sequence ID" value="EVEC_0000604601-mRNA-1"/>
    <property type="gene ID" value="EVEC_0000604601"/>
</dbReference>
<reference evidence="1 2" key="2">
    <citation type="submission" date="2018-10" db="EMBL/GenBank/DDBJ databases">
        <authorList>
            <consortium name="Pathogen Informatics"/>
        </authorList>
    </citation>
    <scope>NUCLEOTIDE SEQUENCE [LARGE SCALE GENOMIC DNA]</scope>
</reference>
<dbReference type="EMBL" id="UXUI01008229">
    <property type="protein sequence ID" value="VDD90906.1"/>
    <property type="molecule type" value="Genomic_DNA"/>
</dbReference>
<sequence length="433" mass="47700">MQHTQMALMRKAEAELLSEREAEKMITKRKQADEISGKIREQILSVMTLLDKAPWVKSHQKVGIALIKDLKKQLSEMDTVAENMEVEIREKSSIVASHEKLSFQVFCKTAAVLSLKIRDLLSELGRELVKNNQLRKTFSSDQQQSASSENNQTIEFSDLNSAQESTFLSSLELAPSKMVVAEESGDANIAIEKDDIIDRNVTVQDCLIGITKQPVEVYEKVHKKCSLTKANQFSNALDGNESVEAGSEGVEMDESVNSVMDDSNPTLSLQQVDEASFNQNNDAEISDILGGVGKKGSCKEAFKVPQPPKTCSDIGKRHLKKNSIPVKSERLELLFTGIIVRQALQVDDENSDFNISSLNPNVAEEFNPSTLLGLSAAVQGSDGSLDFMSIFNGSGNQGGFEEDNIFSFDFNVAGDVKRGNDSKKSLNQPFAFF</sequence>
<keyword evidence="2" id="KW-1185">Reference proteome</keyword>
<reference evidence="3" key="1">
    <citation type="submission" date="2017-02" db="UniProtKB">
        <authorList>
            <consortium name="WormBaseParasite"/>
        </authorList>
    </citation>
    <scope>IDENTIFICATION</scope>
</reference>
<protein>
    <submittedName>
        <fullName evidence="3">BAG domain-containing protein</fullName>
    </submittedName>
</protein>
<organism evidence="3">
    <name type="scientific">Enterobius vermicularis</name>
    <name type="common">Human pinworm</name>
    <dbReference type="NCBI Taxonomy" id="51028"/>
    <lineage>
        <taxon>Eukaryota</taxon>
        <taxon>Metazoa</taxon>
        <taxon>Ecdysozoa</taxon>
        <taxon>Nematoda</taxon>
        <taxon>Chromadorea</taxon>
        <taxon>Rhabditida</taxon>
        <taxon>Spirurina</taxon>
        <taxon>Oxyuridomorpha</taxon>
        <taxon>Oxyuroidea</taxon>
        <taxon>Oxyuridae</taxon>
        <taxon>Enterobius</taxon>
    </lineage>
</organism>
<accession>A0A0N4V6Z5</accession>
<dbReference type="Proteomes" id="UP000274131">
    <property type="component" value="Unassembled WGS sequence"/>
</dbReference>
<name>A0A0N4V6Z5_ENTVE</name>
<evidence type="ECO:0000313" key="3">
    <source>
        <dbReference type="WBParaSite" id="EVEC_0000604601-mRNA-1"/>
    </source>
</evidence>
<evidence type="ECO:0000313" key="2">
    <source>
        <dbReference type="Proteomes" id="UP000274131"/>
    </source>
</evidence>
<evidence type="ECO:0000313" key="1">
    <source>
        <dbReference type="EMBL" id="VDD90906.1"/>
    </source>
</evidence>
<gene>
    <name evidence="1" type="ORF">EVEC_LOCUS5657</name>
</gene>
<proteinExistence type="predicted"/>